<feature type="transmembrane region" description="Helical" evidence="1">
    <location>
        <begin position="154"/>
        <end position="177"/>
    </location>
</feature>
<feature type="transmembrane region" description="Helical" evidence="1">
    <location>
        <begin position="369"/>
        <end position="388"/>
    </location>
</feature>
<organism evidence="2 3">
    <name type="scientific">Colwellia psychrerythraea</name>
    <name type="common">Vibrio psychroerythus</name>
    <dbReference type="NCBI Taxonomy" id="28229"/>
    <lineage>
        <taxon>Bacteria</taxon>
        <taxon>Pseudomonadati</taxon>
        <taxon>Pseudomonadota</taxon>
        <taxon>Gammaproteobacteria</taxon>
        <taxon>Alteromonadales</taxon>
        <taxon>Colwelliaceae</taxon>
        <taxon>Colwellia</taxon>
    </lineage>
</organism>
<dbReference type="NCBIfam" id="TIGR04370">
    <property type="entry name" value="glyco_rpt_poly"/>
    <property type="match status" value="1"/>
</dbReference>
<dbReference type="EMBL" id="MAAF01000111">
    <property type="protein sequence ID" value="OUR75194.1"/>
    <property type="molecule type" value="Genomic_DNA"/>
</dbReference>
<gene>
    <name evidence="2" type="ORF">A9Q75_17985</name>
</gene>
<feature type="transmembrane region" description="Helical" evidence="1">
    <location>
        <begin position="184"/>
        <end position="217"/>
    </location>
</feature>
<evidence type="ECO:0000313" key="2">
    <source>
        <dbReference type="EMBL" id="OUR75194.1"/>
    </source>
</evidence>
<accession>A0A1Y5E1Y7</accession>
<evidence type="ECO:0000313" key="3">
    <source>
        <dbReference type="Proteomes" id="UP000243053"/>
    </source>
</evidence>
<dbReference type="AlphaFoldDB" id="A0A1Y5E1Y7"/>
<evidence type="ECO:0000256" key="1">
    <source>
        <dbReference type="SAM" id="Phobius"/>
    </source>
</evidence>
<keyword evidence="1" id="KW-1133">Transmembrane helix</keyword>
<keyword evidence="1" id="KW-0812">Transmembrane</keyword>
<feature type="transmembrane region" description="Helical" evidence="1">
    <location>
        <begin position="12"/>
        <end position="33"/>
    </location>
</feature>
<comment type="caution">
    <text evidence="2">The sequence shown here is derived from an EMBL/GenBank/DDBJ whole genome shotgun (WGS) entry which is preliminary data.</text>
</comment>
<feature type="transmembrane region" description="Helical" evidence="1">
    <location>
        <begin position="69"/>
        <end position="92"/>
    </location>
</feature>
<sequence length="421" mass="47217">MTSLTVSFLDESIYTLINSVILLLFSALCARLTRSLISPAFVFSFVWGVALLILSFTPVIGFYPITSNALLIFVFGAILFSMTSLVTHVICIKWREHENYNQALALNFSQILIYFNVLSIVIIPILISDVMSYGSSLVEISYNLRVASLQGEQIGSFATANYSVIAFFLSILFIYAINKKQINVLWVVVSLAPFLISTLVLAGRSGLISLILSWFFVYLLTGGRINLKAIVIFIALFLFVLVFGATLVNKVDLNNSNIFDSISILGIHILDYLFQGPILFSRYFDNQLSIKENWDTLNSVCHALSKVELCTPISNIHADIGKFGPDKLGNVYSMYFAIFPHYSYIGVAFFIMFYSIITTYFFEKAKSGNAFSLVVSGFLFGAIVLSLFKDGFGSAFWLFIKFYLISIMLVFFFTKKGKIIK</sequence>
<reference evidence="3" key="1">
    <citation type="journal article" date="2017" name="Proc. Natl. Acad. Sci. U.S.A.">
        <title>Simulation of Deepwater Horizon oil plume reveals substrate specialization within a complex community of hydrocarbon degraders.</title>
        <authorList>
            <person name="Hu P."/>
            <person name="Dubinsky E.A."/>
            <person name="Probst A.J."/>
            <person name="Wang J."/>
            <person name="Sieber C.M.K."/>
            <person name="Tom L.M."/>
            <person name="Gardinali P."/>
            <person name="Banfield J.F."/>
            <person name="Atlas R.M."/>
            <person name="Andersen G.L."/>
        </authorList>
    </citation>
    <scope>NUCLEOTIDE SEQUENCE [LARGE SCALE GENOMIC DNA]</scope>
</reference>
<evidence type="ECO:0008006" key="4">
    <source>
        <dbReference type="Google" id="ProtNLM"/>
    </source>
</evidence>
<dbReference type="Proteomes" id="UP000243053">
    <property type="component" value="Unassembled WGS sequence"/>
</dbReference>
<proteinExistence type="predicted"/>
<keyword evidence="1" id="KW-0472">Membrane</keyword>
<feature type="transmembrane region" description="Helical" evidence="1">
    <location>
        <begin position="229"/>
        <end position="249"/>
    </location>
</feature>
<feature type="transmembrane region" description="Helical" evidence="1">
    <location>
        <begin position="342"/>
        <end position="362"/>
    </location>
</feature>
<protein>
    <recommendedName>
        <fullName evidence="4">Oligosaccharide repeat unit polymerase</fullName>
    </recommendedName>
</protein>
<feature type="transmembrane region" description="Helical" evidence="1">
    <location>
        <begin position="394"/>
        <end position="413"/>
    </location>
</feature>
<name>A0A1Y5E1Y7_COLPS</name>
<feature type="transmembrane region" description="Helical" evidence="1">
    <location>
        <begin position="104"/>
        <end position="127"/>
    </location>
</feature>
<feature type="transmembrane region" description="Helical" evidence="1">
    <location>
        <begin position="40"/>
        <end position="63"/>
    </location>
</feature>